<protein>
    <recommendedName>
        <fullName evidence="3">SWIM zinc finger domain-containing protein</fullName>
    </recommendedName>
</protein>
<evidence type="ECO:0000313" key="1">
    <source>
        <dbReference type="EMBL" id="GLV59851.1"/>
    </source>
</evidence>
<dbReference type="EMBL" id="BSRI01000002">
    <property type="protein sequence ID" value="GLV59851.1"/>
    <property type="molecule type" value="Genomic_DNA"/>
</dbReference>
<evidence type="ECO:0000313" key="2">
    <source>
        <dbReference type="Proteomes" id="UP001344906"/>
    </source>
</evidence>
<organism evidence="1 2">
    <name type="scientific">Dictyobacter halimunensis</name>
    <dbReference type="NCBI Taxonomy" id="3026934"/>
    <lineage>
        <taxon>Bacteria</taxon>
        <taxon>Bacillati</taxon>
        <taxon>Chloroflexota</taxon>
        <taxon>Ktedonobacteria</taxon>
        <taxon>Ktedonobacterales</taxon>
        <taxon>Dictyobacteraceae</taxon>
        <taxon>Dictyobacter</taxon>
    </lineage>
</organism>
<reference evidence="1 2" key="1">
    <citation type="submission" date="2023-02" db="EMBL/GenBank/DDBJ databases">
        <title>Dictyobacter halimunensis sp. nov., a new member of the class Ktedonobacteria from forest soil in a geothermal area.</title>
        <authorList>
            <person name="Rachmania M.K."/>
            <person name="Ningsih F."/>
            <person name="Sakai Y."/>
            <person name="Yabe S."/>
            <person name="Yokota A."/>
            <person name="Sjamsuridzal W."/>
        </authorList>
    </citation>
    <scope>NUCLEOTIDE SEQUENCE [LARGE SCALE GENOMIC DNA]</scope>
    <source>
        <strain evidence="1 2">S3.2.2.5</strain>
    </source>
</reference>
<proteinExistence type="predicted"/>
<comment type="caution">
    <text evidence="1">The sequence shown here is derived from an EMBL/GenBank/DDBJ whole genome shotgun (WGS) entry which is preliminary data.</text>
</comment>
<accession>A0ABQ6G4V9</accession>
<keyword evidence="2" id="KW-1185">Reference proteome</keyword>
<evidence type="ECO:0008006" key="3">
    <source>
        <dbReference type="Google" id="ProtNLM"/>
    </source>
</evidence>
<name>A0ABQ6G4V9_9CHLR</name>
<sequence>MPPSAHTTIPLEPKAIRQHIRALIRHQYRLHPREVTRQTHAVLNEIWQFVTFGSIQVQTHEQKQALLTLKAVTDVLTEQWMHLNDIHGEVSAFFQDLTMVWTETVLQVDLTASERKRWAKQITIWQTRLANWQSIREAFAIPQAALREGWDDGPLQRILQGIDLQQRAWEGEIPAYAPLLTQARLTVLDQQEKFQEYLYLAKAEGQTRAYVTMLVRQGQISEAISYGQHHLTTADDALAVAQALWAHGAQSATLQIADPGITLDGNHIPLAIWLRDQSWRMGEQAQAMKAGEVVFQGEPTLKHYLSLARIAGTHWSEYRVRLLESARQAPSTTDARDLIQIFLHEHLFEDAIAVLQTDRRHTLATLIVDAALKEQTVLEWVVQECRHQAEYIMNGAKASYYQAAANWLTKARTTYHLLGQDDVWHIYLTSLIERHQYKSKLLPLLKALA</sequence>
<gene>
    <name evidence="1" type="ORF">KDH_66750</name>
</gene>
<dbReference type="RefSeq" id="WP_338256677.1">
    <property type="nucleotide sequence ID" value="NZ_BSRI01000002.1"/>
</dbReference>
<dbReference type="Proteomes" id="UP001344906">
    <property type="component" value="Unassembled WGS sequence"/>
</dbReference>